<accession>A0ABS7CLN1</accession>
<reference evidence="1 2" key="1">
    <citation type="submission" date="2021-07" db="EMBL/GenBank/DDBJ databases">
        <title>Paenibacillus radiodurans sp. nov., isolated from the southeastern edge of Tengger Desert.</title>
        <authorList>
            <person name="Zhang G."/>
        </authorList>
    </citation>
    <scope>NUCLEOTIDE SEQUENCE [LARGE SCALE GENOMIC DNA]</scope>
    <source>
        <strain evidence="1 2">CCM 7311</strain>
    </source>
</reference>
<dbReference type="InterPro" id="IPR050490">
    <property type="entry name" value="Bact_solute-bd_prot1"/>
</dbReference>
<feature type="non-terminal residue" evidence="1">
    <location>
        <position position="1"/>
    </location>
</feature>
<feature type="non-terminal residue" evidence="1">
    <location>
        <position position="147"/>
    </location>
</feature>
<evidence type="ECO:0000313" key="2">
    <source>
        <dbReference type="Proteomes" id="UP001519887"/>
    </source>
</evidence>
<name>A0ABS7CLN1_9BACL</name>
<keyword evidence="2" id="KW-1185">Reference proteome</keyword>
<protein>
    <submittedName>
        <fullName evidence="1">Extracellular solute-binding protein</fullName>
    </submittedName>
</protein>
<gene>
    <name evidence="1" type="ORF">K0U00_48120</name>
</gene>
<organism evidence="1 2">
    <name type="scientific">Paenibacillus sepulcri</name>
    <dbReference type="NCBI Taxonomy" id="359917"/>
    <lineage>
        <taxon>Bacteria</taxon>
        <taxon>Bacillati</taxon>
        <taxon>Bacillota</taxon>
        <taxon>Bacilli</taxon>
        <taxon>Bacillales</taxon>
        <taxon>Paenibacillaceae</taxon>
        <taxon>Paenibacillus</taxon>
    </lineage>
</organism>
<dbReference type="PANTHER" id="PTHR43649:SF11">
    <property type="entry name" value="ABC TRANSPORTER SUBSTRATE-BINDING PROTEIN YESO-RELATED"/>
    <property type="match status" value="1"/>
</dbReference>
<proteinExistence type="predicted"/>
<comment type="caution">
    <text evidence="1">The sequence shown here is derived from an EMBL/GenBank/DDBJ whole genome shotgun (WGS) entry which is preliminary data.</text>
</comment>
<dbReference type="InterPro" id="IPR006059">
    <property type="entry name" value="SBP"/>
</dbReference>
<dbReference type="Pfam" id="PF01547">
    <property type="entry name" value="SBP_bac_1"/>
    <property type="match status" value="1"/>
</dbReference>
<dbReference type="Gene3D" id="3.40.190.10">
    <property type="entry name" value="Periplasmic binding protein-like II"/>
    <property type="match status" value="2"/>
</dbReference>
<sequence>DATLKVIDLFEKKYPNIKIEAEYSGLDGYFDKLSTQFAAGNAPDIIQYGGNLNDYVGQGVVLDLNPFVGKELDLSKHDQSMVDAATMDGKFYGVTLGSNAYGILLNKTLFEQANVPLPGDTWTYQEFADTAAKLTKALGNVYGTEDF</sequence>
<evidence type="ECO:0000313" key="1">
    <source>
        <dbReference type="EMBL" id="MBW7461844.1"/>
    </source>
</evidence>
<dbReference type="SUPFAM" id="SSF53850">
    <property type="entry name" value="Periplasmic binding protein-like II"/>
    <property type="match status" value="1"/>
</dbReference>
<dbReference type="PANTHER" id="PTHR43649">
    <property type="entry name" value="ARABINOSE-BINDING PROTEIN-RELATED"/>
    <property type="match status" value="1"/>
</dbReference>
<dbReference type="EMBL" id="JAHZIK010003330">
    <property type="protein sequence ID" value="MBW7461844.1"/>
    <property type="molecule type" value="Genomic_DNA"/>
</dbReference>
<dbReference type="Proteomes" id="UP001519887">
    <property type="component" value="Unassembled WGS sequence"/>
</dbReference>